<dbReference type="PROSITE" id="PS50181">
    <property type="entry name" value="FBOX"/>
    <property type="match status" value="1"/>
</dbReference>
<dbReference type="OrthoDB" id="2830556at2759"/>
<proteinExistence type="predicted"/>
<organism evidence="2 3">
    <name type="scientific">Collybiopsis luxurians FD-317 M1</name>
    <dbReference type="NCBI Taxonomy" id="944289"/>
    <lineage>
        <taxon>Eukaryota</taxon>
        <taxon>Fungi</taxon>
        <taxon>Dikarya</taxon>
        <taxon>Basidiomycota</taxon>
        <taxon>Agaricomycotina</taxon>
        <taxon>Agaricomycetes</taxon>
        <taxon>Agaricomycetidae</taxon>
        <taxon>Agaricales</taxon>
        <taxon>Marasmiineae</taxon>
        <taxon>Omphalotaceae</taxon>
        <taxon>Collybiopsis</taxon>
        <taxon>Collybiopsis luxurians</taxon>
    </lineage>
</organism>
<dbReference type="InterPro" id="IPR032675">
    <property type="entry name" value="LRR_dom_sf"/>
</dbReference>
<dbReference type="InterPro" id="IPR001810">
    <property type="entry name" value="F-box_dom"/>
</dbReference>
<keyword evidence="3" id="KW-1185">Reference proteome</keyword>
<dbReference type="AlphaFoldDB" id="A0A0D0AS05"/>
<evidence type="ECO:0000259" key="1">
    <source>
        <dbReference type="PROSITE" id="PS50181"/>
    </source>
</evidence>
<name>A0A0D0AS05_9AGAR</name>
<reference evidence="2 3" key="1">
    <citation type="submission" date="2014-04" db="EMBL/GenBank/DDBJ databases">
        <title>Evolutionary Origins and Diversification of the Mycorrhizal Mutualists.</title>
        <authorList>
            <consortium name="DOE Joint Genome Institute"/>
            <consortium name="Mycorrhizal Genomics Consortium"/>
            <person name="Kohler A."/>
            <person name="Kuo A."/>
            <person name="Nagy L.G."/>
            <person name="Floudas D."/>
            <person name="Copeland A."/>
            <person name="Barry K.W."/>
            <person name="Cichocki N."/>
            <person name="Veneault-Fourrey C."/>
            <person name="LaButti K."/>
            <person name="Lindquist E.A."/>
            <person name="Lipzen A."/>
            <person name="Lundell T."/>
            <person name="Morin E."/>
            <person name="Murat C."/>
            <person name="Riley R."/>
            <person name="Ohm R."/>
            <person name="Sun H."/>
            <person name="Tunlid A."/>
            <person name="Henrissat B."/>
            <person name="Grigoriev I.V."/>
            <person name="Hibbett D.S."/>
            <person name="Martin F."/>
        </authorList>
    </citation>
    <scope>NUCLEOTIDE SEQUENCE [LARGE SCALE GENOMIC DNA]</scope>
    <source>
        <strain evidence="2 3">FD-317 M1</strain>
    </source>
</reference>
<dbReference type="SUPFAM" id="SSF52047">
    <property type="entry name" value="RNI-like"/>
    <property type="match status" value="1"/>
</dbReference>
<evidence type="ECO:0000313" key="2">
    <source>
        <dbReference type="EMBL" id="KIK53195.1"/>
    </source>
</evidence>
<gene>
    <name evidence="2" type="ORF">GYMLUDRAFT_49518</name>
</gene>
<dbReference type="Proteomes" id="UP000053593">
    <property type="component" value="Unassembled WGS sequence"/>
</dbReference>
<dbReference type="HOGENOM" id="CLU_628590_0_0_1"/>
<sequence length="436" mass="50001">MANSYDEVSIYKLPPEIYYSVFDLLVSEDLYELESGPALKKPIASFAISQVSQRWRAIALDLPQIWTSIRIFHFCNSQREMVKELITRSKDLPLDFVLEYDRSLERTETRNFWEILLTIMAHSLRWRSLRIVANEILFVQICSNFSGGREAPILQRLELVVLPGPIYSSHVYHPDFLHVPPLSLEFHQIPQLKHLILHGIHLKTRSPAYMQQLETLDIDSLPAMDMLGRPPLPADSPPFSTRLRTLAVTNLGILDLSRRSFLSEYTAFLTSLSLSNINGRSLLDVSRLFRHLPSSTLRELSISNVDLSFWNGLLNSMALIPRYPAVQKLLLANVEAWTEMPDHFTAGFPNLEKLSLFSLPTLLTNKFTSEVIFPKLQTLCTREIPYQTLCDVVDFRIASKLPLTSLEVDSPPLPHFPSLSYLRRKVPRFKRVTDTV</sequence>
<feature type="domain" description="F-box" evidence="1">
    <location>
        <begin position="7"/>
        <end position="69"/>
    </location>
</feature>
<evidence type="ECO:0000313" key="3">
    <source>
        <dbReference type="Proteomes" id="UP000053593"/>
    </source>
</evidence>
<dbReference type="Gene3D" id="1.20.1280.50">
    <property type="match status" value="1"/>
</dbReference>
<dbReference type="EMBL" id="KN834832">
    <property type="protein sequence ID" value="KIK53195.1"/>
    <property type="molecule type" value="Genomic_DNA"/>
</dbReference>
<accession>A0A0D0AS05</accession>
<dbReference type="Gene3D" id="3.80.10.10">
    <property type="entry name" value="Ribonuclease Inhibitor"/>
    <property type="match status" value="1"/>
</dbReference>
<protein>
    <recommendedName>
        <fullName evidence="1">F-box domain-containing protein</fullName>
    </recommendedName>
</protein>